<dbReference type="Gene3D" id="3.40.50.12780">
    <property type="entry name" value="N-terminal domain of ligase-like"/>
    <property type="match status" value="1"/>
</dbReference>
<dbReference type="EMBL" id="BART01017383">
    <property type="protein sequence ID" value="GAG77108.1"/>
    <property type="molecule type" value="Genomic_DNA"/>
</dbReference>
<proteinExistence type="predicted"/>
<dbReference type="SUPFAM" id="SSF56801">
    <property type="entry name" value="Acetyl-CoA synthetase-like"/>
    <property type="match status" value="1"/>
</dbReference>
<dbReference type="InterPro" id="IPR042099">
    <property type="entry name" value="ANL_N_sf"/>
</dbReference>
<comment type="caution">
    <text evidence="2">The sequence shown here is derived from an EMBL/GenBank/DDBJ whole genome shotgun (WGS) entry which is preliminary data.</text>
</comment>
<feature type="non-terminal residue" evidence="2">
    <location>
        <position position="1"/>
    </location>
</feature>
<evidence type="ECO:0000259" key="1">
    <source>
        <dbReference type="Pfam" id="PF14535"/>
    </source>
</evidence>
<dbReference type="Gene3D" id="3.30.300.30">
    <property type="match status" value="1"/>
</dbReference>
<organism evidence="2">
    <name type="scientific">marine sediment metagenome</name>
    <dbReference type="NCBI Taxonomy" id="412755"/>
    <lineage>
        <taxon>unclassified sequences</taxon>
        <taxon>metagenomes</taxon>
        <taxon>ecological metagenomes</taxon>
    </lineage>
</organism>
<dbReference type="InterPro" id="IPR045851">
    <property type="entry name" value="AMP-bd_C_sf"/>
</dbReference>
<name>X1AYD6_9ZZZZ</name>
<dbReference type="AlphaFoldDB" id="X1AYD6"/>
<feature type="domain" description="AMP-dependent ligase C-terminal" evidence="1">
    <location>
        <begin position="94"/>
        <end position="189"/>
    </location>
</feature>
<reference evidence="2" key="1">
    <citation type="journal article" date="2014" name="Front. Microbiol.">
        <title>High frequency of phylogenetically diverse reductive dehalogenase-homologous genes in deep subseafloor sedimentary metagenomes.</title>
        <authorList>
            <person name="Kawai M."/>
            <person name="Futagami T."/>
            <person name="Toyoda A."/>
            <person name="Takaki Y."/>
            <person name="Nishi S."/>
            <person name="Hori S."/>
            <person name="Arai W."/>
            <person name="Tsubouchi T."/>
            <person name="Morono Y."/>
            <person name="Uchiyama I."/>
            <person name="Ito T."/>
            <person name="Fujiyama A."/>
            <person name="Inagaki F."/>
            <person name="Takami H."/>
        </authorList>
    </citation>
    <scope>NUCLEOTIDE SEQUENCE</scope>
    <source>
        <strain evidence="2">Expedition CK06-06</strain>
    </source>
</reference>
<dbReference type="PANTHER" id="PTHR43845:SF1">
    <property type="entry name" value="BLR5969 PROTEIN"/>
    <property type="match status" value="1"/>
</dbReference>
<protein>
    <recommendedName>
        <fullName evidence="1">AMP-dependent ligase C-terminal domain-containing protein</fullName>
    </recommendedName>
</protein>
<dbReference type="InterPro" id="IPR028154">
    <property type="entry name" value="AMP-dep_Lig_C"/>
</dbReference>
<accession>X1AYD6</accession>
<dbReference type="PANTHER" id="PTHR43845">
    <property type="entry name" value="BLR5969 PROTEIN"/>
    <property type="match status" value="1"/>
</dbReference>
<dbReference type="Pfam" id="PF14535">
    <property type="entry name" value="AMP-binding_C_2"/>
    <property type="match status" value="1"/>
</dbReference>
<gene>
    <name evidence="2" type="ORF">S01H4_33110</name>
</gene>
<sequence length="193" mass="21826">GPGVSVECEEKNGMHVWEDYFIVEILDKETYEPLTEGEEGVLAFTTLEKTGIPLLRYITYDVSKFTKEKCACGRTCGRMSKVTGRADDMLIVRGINVFPSQIEHALMQIPGVAGYYQIIINRDIIDSLEVQVELTPDTFSDKMKVLEKFKQDIELKLYNILQVRANVDLVGPGTLPRTEGKARHVIDKRSKNI</sequence>
<evidence type="ECO:0000313" key="2">
    <source>
        <dbReference type="EMBL" id="GAG77108.1"/>
    </source>
</evidence>